<dbReference type="Pfam" id="PF01336">
    <property type="entry name" value="tRNA_anti-codon"/>
    <property type="match status" value="1"/>
</dbReference>
<dbReference type="GO" id="GO:0006421">
    <property type="term" value="P:asparaginyl-tRNA aminoacylation"/>
    <property type="evidence" value="ECO:0007669"/>
    <property type="project" value="TreeGrafter"/>
</dbReference>
<reference evidence="4" key="1">
    <citation type="submission" date="2018-05" db="EMBL/GenBank/DDBJ databases">
        <authorList>
            <person name="Lanie J.A."/>
            <person name="Ng W.-L."/>
            <person name="Kazmierczak K.M."/>
            <person name="Andrzejewski T.M."/>
            <person name="Davidsen T.M."/>
            <person name="Wayne K.J."/>
            <person name="Tettelin H."/>
            <person name="Glass J.I."/>
            <person name="Rusch D."/>
            <person name="Podicherti R."/>
            <person name="Tsui H.-C.T."/>
            <person name="Winkler M.E."/>
        </authorList>
    </citation>
    <scope>NUCLEOTIDE SEQUENCE</scope>
</reference>
<dbReference type="InterPro" id="IPR004365">
    <property type="entry name" value="NA-bd_OB_tRNA"/>
</dbReference>
<dbReference type="PANTHER" id="PTHR22594">
    <property type="entry name" value="ASPARTYL/LYSYL-TRNA SYNTHETASE"/>
    <property type="match status" value="1"/>
</dbReference>
<dbReference type="PANTHER" id="PTHR22594:SF34">
    <property type="entry name" value="ASPARAGINE--TRNA LIGASE, MITOCHONDRIAL-RELATED"/>
    <property type="match status" value="1"/>
</dbReference>
<evidence type="ECO:0000256" key="2">
    <source>
        <dbReference type="ARBA" id="ARBA00023146"/>
    </source>
</evidence>
<dbReference type="GO" id="GO:0005524">
    <property type="term" value="F:ATP binding"/>
    <property type="evidence" value="ECO:0007669"/>
    <property type="project" value="UniProtKB-KW"/>
</dbReference>
<keyword evidence="2" id="KW-0030">Aminoacyl-tRNA synthetase</keyword>
<dbReference type="Gene3D" id="2.40.50.140">
    <property type="entry name" value="Nucleic acid-binding proteins"/>
    <property type="match status" value="1"/>
</dbReference>
<sequence>MKTVTIKKLDQYVDQDVEIKGWVYNRRSVGKIWFLILRDGTGLLQCVIVDGECDSETFSLEQQLNQEDSVIVTGRVKKEPRAVGGYELGVNQVSVVNHTTDEYPISKKDHGPDFLMSN</sequence>
<gene>
    <name evidence="4" type="ORF">METZ01_LOCUS61190</name>
</gene>
<dbReference type="InterPro" id="IPR012340">
    <property type="entry name" value="NA-bd_OB-fold"/>
</dbReference>
<evidence type="ECO:0000256" key="1">
    <source>
        <dbReference type="ARBA" id="ARBA00022917"/>
    </source>
</evidence>
<proteinExistence type="predicted"/>
<accession>A0A381SWK6</accession>
<dbReference type="CDD" id="cd04323">
    <property type="entry name" value="AsnRS_cyto_like_N"/>
    <property type="match status" value="1"/>
</dbReference>
<evidence type="ECO:0000313" key="4">
    <source>
        <dbReference type="EMBL" id="SVA08336.1"/>
    </source>
</evidence>
<keyword evidence="1" id="KW-0648">Protein biosynthesis</keyword>
<feature type="domain" description="OB" evidence="3">
    <location>
        <begin position="17"/>
        <end position="95"/>
    </location>
</feature>
<keyword evidence="2" id="KW-0436">Ligase</keyword>
<feature type="non-terminal residue" evidence="4">
    <location>
        <position position="118"/>
    </location>
</feature>
<protein>
    <recommendedName>
        <fullName evidence="3">OB domain-containing protein</fullName>
    </recommendedName>
</protein>
<dbReference type="SUPFAM" id="SSF50249">
    <property type="entry name" value="Nucleic acid-binding proteins"/>
    <property type="match status" value="1"/>
</dbReference>
<organism evidence="4">
    <name type="scientific">marine metagenome</name>
    <dbReference type="NCBI Taxonomy" id="408172"/>
    <lineage>
        <taxon>unclassified sequences</taxon>
        <taxon>metagenomes</taxon>
        <taxon>ecological metagenomes</taxon>
    </lineage>
</organism>
<evidence type="ECO:0000259" key="3">
    <source>
        <dbReference type="Pfam" id="PF01336"/>
    </source>
</evidence>
<dbReference type="AlphaFoldDB" id="A0A381SWK6"/>
<dbReference type="EMBL" id="UINC01003674">
    <property type="protein sequence ID" value="SVA08336.1"/>
    <property type="molecule type" value="Genomic_DNA"/>
</dbReference>
<dbReference type="GO" id="GO:0004812">
    <property type="term" value="F:aminoacyl-tRNA ligase activity"/>
    <property type="evidence" value="ECO:0007669"/>
    <property type="project" value="UniProtKB-KW"/>
</dbReference>
<name>A0A381SWK6_9ZZZZ</name>
<dbReference type="GO" id="GO:0003676">
    <property type="term" value="F:nucleic acid binding"/>
    <property type="evidence" value="ECO:0007669"/>
    <property type="project" value="InterPro"/>
</dbReference>